<dbReference type="RefSeq" id="WP_085511813.1">
    <property type="nucleotide sequence ID" value="NZ_FXAP01000003.1"/>
</dbReference>
<dbReference type="EMBL" id="RKHL01000001">
    <property type="protein sequence ID" value="ROR80729.1"/>
    <property type="molecule type" value="Genomic_DNA"/>
</dbReference>
<sequence length="160" mass="17281">MISADLARALRTAGLRWTPEPGDRFTIDGGELAGDVFTVSEMTVEVHEHPGGRSFGFNGTTEWALDSVDQEETLWLPSEHQLRALLRGSFRSLERAVSPAAPIDGEPTLDDELDVLLSLGDAEAYTVVVELGGELRRFSAATAPDAYATALLELILRSVA</sequence>
<proteinExistence type="predicted"/>
<name>A0A3N2BZQ4_9MICO</name>
<accession>A0A3N2BZQ4</accession>
<gene>
    <name evidence="1" type="ORF">EDD42_0772</name>
</gene>
<comment type="caution">
    <text evidence="1">The sequence shown here is derived from an EMBL/GenBank/DDBJ whole genome shotgun (WGS) entry which is preliminary data.</text>
</comment>
<reference evidence="1 2" key="1">
    <citation type="submission" date="2018-11" db="EMBL/GenBank/DDBJ databases">
        <title>Sequencing the genomes of 1000 actinobacteria strains.</title>
        <authorList>
            <person name="Klenk H.-P."/>
        </authorList>
    </citation>
    <scope>NUCLEOTIDE SEQUENCE [LARGE SCALE GENOMIC DNA]</scope>
    <source>
        <strain evidence="1 2">DSM 14012</strain>
    </source>
</reference>
<evidence type="ECO:0008006" key="3">
    <source>
        <dbReference type="Google" id="ProtNLM"/>
    </source>
</evidence>
<keyword evidence="2" id="KW-1185">Reference proteome</keyword>
<dbReference type="AlphaFoldDB" id="A0A3N2BZQ4"/>
<protein>
    <recommendedName>
        <fullName evidence="3">Pilus assembly protein CpaE</fullName>
    </recommendedName>
</protein>
<evidence type="ECO:0000313" key="2">
    <source>
        <dbReference type="Proteomes" id="UP000266915"/>
    </source>
</evidence>
<evidence type="ECO:0000313" key="1">
    <source>
        <dbReference type="EMBL" id="ROR80729.1"/>
    </source>
</evidence>
<organism evidence="1 2">
    <name type="scientific">Plantibacter flavus</name>
    <dbReference type="NCBI Taxonomy" id="150123"/>
    <lineage>
        <taxon>Bacteria</taxon>
        <taxon>Bacillati</taxon>
        <taxon>Actinomycetota</taxon>
        <taxon>Actinomycetes</taxon>
        <taxon>Micrococcales</taxon>
        <taxon>Microbacteriaceae</taxon>
        <taxon>Plantibacter</taxon>
    </lineage>
</organism>
<dbReference type="Proteomes" id="UP000266915">
    <property type="component" value="Unassembled WGS sequence"/>
</dbReference>